<sequence length="225" mass="23914">MLISASASPAVLGVPVAVLALAVSLLSFAVALGALGWQIAKHRLDGGRPKVYLNVAIWEPNSKIMVNRSGKWELNTTDLGESGSENIELAQLVVENPGRTAITVYTPGLAIAGTEKPDYSISPRAFEARGFGADSSTSATSVRIDPYDRVTFLLDYWSVVPRLLREAKGGAIRLRGCISVAGRSKPCLSNSASPGTSLRVPGQPVGTSRRYLRSPLSGASYSRRM</sequence>
<name>A0A7W9TG65_9ACTN</name>
<evidence type="ECO:0000256" key="2">
    <source>
        <dbReference type="SAM" id="Phobius"/>
    </source>
</evidence>
<proteinExistence type="predicted"/>
<dbReference type="Proteomes" id="UP000591537">
    <property type="component" value="Unassembled WGS sequence"/>
</dbReference>
<dbReference type="EMBL" id="JACHGV010000010">
    <property type="protein sequence ID" value="MBB6080123.1"/>
    <property type="molecule type" value="Genomic_DNA"/>
</dbReference>
<organism evidence="3 4">
    <name type="scientific">Streptomyces paradoxus</name>
    <dbReference type="NCBI Taxonomy" id="66375"/>
    <lineage>
        <taxon>Bacteria</taxon>
        <taxon>Bacillati</taxon>
        <taxon>Actinomycetota</taxon>
        <taxon>Actinomycetes</taxon>
        <taxon>Kitasatosporales</taxon>
        <taxon>Streptomycetaceae</taxon>
        <taxon>Streptomyces</taxon>
    </lineage>
</organism>
<keyword evidence="2" id="KW-0472">Membrane</keyword>
<protein>
    <submittedName>
        <fullName evidence="3">Uncharacterized protein</fullName>
    </submittedName>
</protein>
<evidence type="ECO:0000313" key="4">
    <source>
        <dbReference type="Proteomes" id="UP000591537"/>
    </source>
</evidence>
<comment type="caution">
    <text evidence="3">The sequence shown here is derived from an EMBL/GenBank/DDBJ whole genome shotgun (WGS) entry which is preliminary data.</text>
</comment>
<keyword evidence="4" id="KW-1185">Reference proteome</keyword>
<evidence type="ECO:0000313" key="3">
    <source>
        <dbReference type="EMBL" id="MBB6080123.1"/>
    </source>
</evidence>
<reference evidence="3 4" key="1">
    <citation type="submission" date="2020-08" db="EMBL/GenBank/DDBJ databases">
        <title>Genomic Encyclopedia of Type Strains, Phase IV (KMG-IV): sequencing the most valuable type-strain genomes for metagenomic binning, comparative biology and taxonomic classification.</title>
        <authorList>
            <person name="Goeker M."/>
        </authorList>
    </citation>
    <scope>NUCLEOTIDE SEQUENCE [LARGE SCALE GENOMIC DNA]</scope>
    <source>
        <strain evidence="3 4">DSM 43350</strain>
    </source>
</reference>
<dbReference type="AlphaFoldDB" id="A0A7W9TG65"/>
<feature type="transmembrane region" description="Helical" evidence="2">
    <location>
        <begin position="12"/>
        <end position="40"/>
    </location>
</feature>
<evidence type="ECO:0000256" key="1">
    <source>
        <dbReference type="SAM" id="MobiDB-lite"/>
    </source>
</evidence>
<gene>
    <name evidence="3" type="ORF">HNR57_006067</name>
</gene>
<dbReference type="RefSeq" id="WP_184564832.1">
    <property type="nucleotide sequence ID" value="NZ_BAAARS010000011.1"/>
</dbReference>
<keyword evidence="2" id="KW-0812">Transmembrane</keyword>
<keyword evidence="2" id="KW-1133">Transmembrane helix</keyword>
<feature type="region of interest" description="Disordered" evidence="1">
    <location>
        <begin position="188"/>
        <end position="209"/>
    </location>
</feature>
<accession>A0A7W9TG65</accession>